<evidence type="ECO:0000256" key="5">
    <source>
        <dbReference type="ARBA" id="ARBA00018099"/>
    </source>
</evidence>
<dbReference type="EC" id="3.5.4.4" evidence="4"/>
<organism evidence="12">
    <name type="scientific">Spongospora subterranea</name>
    <dbReference type="NCBI Taxonomy" id="70186"/>
    <lineage>
        <taxon>Eukaryota</taxon>
        <taxon>Sar</taxon>
        <taxon>Rhizaria</taxon>
        <taxon>Endomyxa</taxon>
        <taxon>Phytomyxea</taxon>
        <taxon>Plasmodiophorida</taxon>
        <taxon>Plasmodiophoridae</taxon>
        <taxon>Spongospora</taxon>
    </lineage>
</organism>
<evidence type="ECO:0000256" key="10">
    <source>
        <dbReference type="ARBA" id="ARBA00047764"/>
    </source>
</evidence>
<evidence type="ECO:0000256" key="4">
    <source>
        <dbReference type="ARBA" id="ARBA00012784"/>
    </source>
</evidence>
<sequence length="343" mass="38260">MDNDLAMLSRLPKVELHCHLDGTVRDSLIFDTAIRRGIPLPEDVNCPADLRKYTAVDVSCGSLTEFLKPFQFLTPYLKGDKTALRQMALDACEDFATHNIIYAEIRYSPHLFSDLEFTPETVVSTITDALREGSDKFGIQVSTILCALRHFPAWTKEVVDLAHMYREHGVVGIDLAGDERHSSLPHAVEFARAKSLNIHITAHAGEISGQEIMLVAKNLHAERIGHGYHCVNDVELFNFVKNSKLHMECCLTSSLCTRAFVGSLKDHPVITFNRHSVSFSLNTDDPHICSTNLNLELQLALNEIGMNLNDVANCLVNAVNASFIPERERNKLLQKVLSGIQNV</sequence>
<dbReference type="NCBIfam" id="TIGR01430">
    <property type="entry name" value="aden_deam"/>
    <property type="match status" value="1"/>
</dbReference>
<accession>A0A0H5RBJ0</accession>
<evidence type="ECO:0000256" key="7">
    <source>
        <dbReference type="ARBA" id="ARBA00022726"/>
    </source>
</evidence>
<dbReference type="PROSITE" id="PS00485">
    <property type="entry name" value="A_DEAMINASE"/>
    <property type="match status" value="1"/>
</dbReference>
<dbReference type="GO" id="GO:0046103">
    <property type="term" value="P:inosine biosynthetic process"/>
    <property type="evidence" value="ECO:0007669"/>
    <property type="project" value="TreeGrafter"/>
</dbReference>
<dbReference type="SUPFAM" id="SSF51556">
    <property type="entry name" value="Metallo-dependent hydrolases"/>
    <property type="match status" value="1"/>
</dbReference>
<dbReference type="PANTHER" id="PTHR11409">
    <property type="entry name" value="ADENOSINE DEAMINASE"/>
    <property type="match status" value="1"/>
</dbReference>
<dbReference type="GO" id="GO:0006154">
    <property type="term" value="P:adenosine catabolic process"/>
    <property type="evidence" value="ECO:0007669"/>
    <property type="project" value="TreeGrafter"/>
</dbReference>
<evidence type="ECO:0000256" key="3">
    <source>
        <dbReference type="ARBA" id="ARBA00006676"/>
    </source>
</evidence>
<dbReference type="InterPro" id="IPR032466">
    <property type="entry name" value="Metal_Hydrolase"/>
</dbReference>
<dbReference type="GO" id="GO:0046872">
    <property type="term" value="F:metal ion binding"/>
    <property type="evidence" value="ECO:0007669"/>
    <property type="project" value="UniProtKB-KW"/>
</dbReference>
<keyword evidence="6" id="KW-0479">Metal-binding</keyword>
<dbReference type="InterPro" id="IPR001365">
    <property type="entry name" value="A_deaminase_dom"/>
</dbReference>
<comment type="cofactor">
    <cofactor evidence="1">
        <name>Zn(2+)</name>
        <dbReference type="ChEBI" id="CHEBI:29105"/>
    </cofactor>
</comment>
<dbReference type="UniPathway" id="UPA00606"/>
<dbReference type="EMBL" id="HACM01011143">
    <property type="protein sequence ID" value="CRZ11585.1"/>
    <property type="molecule type" value="Transcribed_RNA"/>
</dbReference>
<keyword evidence="9" id="KW-0862">Zinc</keyword>
<feature type="domain" description="Adenosine deaminase" evidence="11">
    <location>
        <begin position="12"/>
        <end position="336"/>
    </location>
</feature>
<evidence type="ECO:0000256" key="2">
    <source>
        <dbReference type="ARBA" id="ARBA00005058"/>
    </source>
</evidence>
<dbReference type="GO" id="GO:0009168">
    <property type="term" value="P:purine ribonucleoside monophosphate biosynthetic process"/>
    <property type="evidence" value="ECO:0007669"/>
    <property type="project" value="InterPro"/>
</dbReference>
<keyword evidence="7" id="KW-0660">Purine salvage</keyword>
<reference evidence="12" key="1">
    <citation type="submission" date="2015-04" db="EMBL/GenBank/DDBJ databases">
        <title>The genome sequence of the plant pathogenic Rhizarian Plasmodiophora brassicae reveals insights in its biotrophic life cycle and the origin of chitin synthesis.</title>
        <authorList>
            <person name="Schwelm A."/>
            <person name="Fogelqvist J."/>
            <person name="Knaust A."/>
            <person name="Julke S."/>
            <person name="Lilja T."/>
            <person name="Dhandapani V."/>
            <person name="Bonilla-Rosso G."/>
            <person name="Karlsson M."/>
            <person name="Shevchenko A."/>
            <person name="Choi S.R."/>
            <person name="Kim H.G."/>
            <person name="Park J.Y."/>
            <person name="Lim Y.P."/>
            <person name="Ludwig-Muller J."/>
            <person name="Dixelius C."/>
        </authorList>
    </citation>
    <scope>NUCLEOTIDE SEQUENCE</scope>
    <source>
        <tissue evidence="12">Potato root galls</tissue>
    </source>
</reference>
<evidence type="ECO:0000256" key="8">
    <source>
        <dbReference type="ARBA" id="ARBA00022801"/>
    </source>
</evidence>
<dbReference type="GO" id="GO:0043103">
    <property type="term" value="P:hypoxanthine salvage"/>
    <property type="evidence" value="ECO:0007669"/>
    <property type="project" value="TreeGrafter"/>
</dbReference>
<dbReference type="GO" id="GO:0004000">
    <property type="term" value="F:adenosine deaminase activity"/>
    <property type="evidence" value="ECO:0007669"/>
    <property type="project" value="UniProtKB-ARBA"/>
</dbReference>
<evidence type="ECO:0000256" key="6">
    <source>
        <dbReference type="ARBA" id="ARBA00022723"/>
    </source>
</evidence>
<dbReference type="InterPro" id="IPR006650">
    <property type="entry name" value="A/AMP_deam_AS"/>
</dbReference>
<dbReference type="GO" id="GO:0009897">
    <property type="term" value="C:external side of plasma membrane"/>
    <property type="evidence" value="ECO:0007669"/>
    <property type="project" value="TreeGrafter"/>
</dbReference>
<proteinExistence type="inferred from homology"/>
<protein>
    <recommendedName>
        <fullName evidence="5">Adenosine deaminase</fullName>
        <ecNumber evidence="4">3.5.4.4</ecNumber>
    </recommendedName>
</protein>
<evidence type="ECO:0000256" key="1">
    <source>
        <dbReference type="ARBA" id="ARBA00001947"/>
    </source>
</evidence>
<evidence type="ECO:0000256" key="9">
    <source>
        <dbReference type="ARBA" id="ARBA00022833"/>
    </source>
</evidence>
<dbReference type="PANTHER" id="PTHR11409:SF43">
    <property type="entry name" value="ADENOSINE DEAMINASE"/>
    <property type="match status" value="1"/>
</dbReference>
<name>A0A0H5RBJ0_9EUKA</name>
<comment type="similarity">
    <text evidence="3">Belongs to the metallo-dependent hydrolases superfamily. Adenosine and AMP deaminases family.</text>
</comment>
<dbReference type="InterPro" id="IPR006330">
    <property type="entry name" value="Ado/ade_deaminase"/>
</dbReference>
<dbReference type="GO" id="GO:0005829">
    <property type="term" value="C:cytosol"/>
    <property type="evidence" value="ECO:0007669"/>
    <property type="project" value="TreeGrafter"/>
</dbReference>
<dbReference type="Gene3D" id="3.20.20.140">
    <property type="entry name" value="Metal-dependent hydrolases"/>
    <property type="match status" value="1"/>
</dbReference>
<comment type="catalytic activity">
    <reaction evidence="10">
        <text>adenosine + H2O + H(+) = inosine + NH4(+)</text>
        <dbReference type="Rhea" id="RHEA:24408"/>
        <dbReference type="ChEBI" id="CHEBI:15377"/>
        <dbReference type="ChEBI" id="CHEBI:15378"/>
        <dbReference type="ChEBI" id="CHEBI:16335"/>
        <dbReference type="ChEBI" id="CHEBI:17596"/>
        <dbReference type="ChEBI" id="CHEBI:28938"/>
        <dbReference type="EC" id="3.5.4.4"/>
    </reaction>
</comment>
<keyword evidence="8" id="KW-0378">Hydrolase</keyword>
<evidence type="ECO:0000259" key="11">
    <source>
        <dbReference type="Pfam" id="PF00962"/>
    </source>
</evidence>
<dbReference type="GO" id="GO:0060169">
    <property type="term" value="P:negative regulation of adenosine receptor signaling pathway"/>
    <property type="evidence" value="ECO:0007669"/>
    <property type="project" value="TreeGrafter"/>
</dbReference>
<evidence type="ECO:0000313" key="12">
    <source>
        <dbReference type="EMBL" id="CRZ11585.1"/>
    </source>
</evidence>
<dbReference type="Pfam" id="PF00962">
    <property type="entry name" value="A_deaminase"/>
    <property type="match status" value="1"/>
</dbReference>
<comment type="pathway">
    <text evidence="2">Purine metabolism; purine nucleoside salvage.</text>
</comment>
<dbReference type="AlphaFoldDB" id="A0A0H5RBJ0"/>
<dbReference type="GO" id="GO:0006166">
    <property type="term" value="P:purine ribonucleoside salvage"/>
    <property type="evidence" value="ECO:0007669"/>
    <property type="project" value="UniProtKB-KW"/>
</dbReference>